<dbReference type="Gene3D" id="3.40.50.300">
    <property type="entry name" value="P-loop containing nucleotide triphosphate hydrolases"/>
    <property type="match status" value="1"/>
</dbReference>
<dbReference type="SMART" id="SM01179">
    <property type="entry name" value="DUF862"/>
    <property type="match status" value="1"/>
</dbReference>
<feature type="region of interest" description="Disordered" evidence="15">
    <location>
        <begin position="1154"/>
        <end position="1221"/>
    </location>
</feature>
<dbReference type="InterPro" id="IPR053940">
    <property type="entry name" value="UTP25_NTPase-like"/>
</dbReference>
<dbReference type="GO" id="GO:0006508">
    <property type="term" value="P:proteolysis"/>
    <property type="evidence" value="ECO:0007669"/>
    <property type="project" value="UniProtKB-KW"/>
</dbReference>
<dbReference type="GO" id="GO:0006289">
    <property type="term" value="P:nucleotide-excision repair"/>
    <property type="evidence" value="ECO:0007669"/>
    <property type="project" value="InterPro"/>
</dbReference>
<keyword evidence="13" id="KW-0326">Glycosidase</keyword>
<keyword evidence="12" id="KW-0511">Multifunctional enzyme</keyword>
<dbReference type="GO" id="GO:0003684">
    <property type="term" value="F:damaged DNA binding"/>
    <property type="evidence" value="ECO:0007669"/>
    <property type="project" value="InterPro"/>
</dbReference>
<dbReference type="Pfam" id="PF06862">
    <property type="entry name" value="Utp25_C"/>
    <property type="match status" value="1"/>
</dbReference>
<comment type="similarity">
    <text evidence="3">Belongs to the UTP25 family.</text>
</comment>
<dbReference type="CDD" id="cd00056">
    <property type="entry name" value="ENDO3c"/>
    <property type="match status" value="1"/>
</dbReference>
<evidence type="ECO:0000256" key="12">
    <source>
        <dbReference type="ARBA" id="ARBA00023268"/>
    </source>
</evidence>
<keyword evidence="8" id="KW-0378">Hydrolase</keyword>
<dbReference type="Gene3D" id="3.90.1720.30">
    <property type="entry name" value="PPPDE domains"/>
    <property type="match status" value="1"/>
</dbReference>
<keyword evidence="9" id="KW-0234">DNA repair</keyword>
<feature type="compositionally biased region" description="Acidic residues" evidence="15">
    <location>
        <begin position="115"/>
        <end position="145"/>
    </location>
</feature>
<organism evidence="17 18">
    <name type="scientific">Effrenium voratum</name>
    <dbReference type="NCBI Taxonomy" id="2562239"/>
    <lineage>
        <taxon>Eukaryota</taxon>
        <taxon>Sar</taxon>
        <taxon>Alveolata</taxon>
        <taxon>Dinophyceae</taxon>
        <taxon>Suessiales</taxon>
        <taxon>Symbiodiniaceae</taxon>
        <taxon>Effrenium</taxon>
    </lineage>
</organism>
<keyword evidence="11" id="KW-0539">Nucleus</keyword>
<feature type="compositionally biased region" description="Basic residues" evidence="15">
    <location>
        <begin position="1"/>
        <end position="18"/>
    </location>
</feature>
<dbReference type="SUPFAM" id="SSF48150">
    <property type="entry name" value="DNA-glycosylase"/>
    <property type="match status" value="1"/>
</dbReference>
<dbReference type="InterPro" id="IPR027417">
    <property type="entry name" value="P-loop_NTPase"/>
</dbReference>
<evidence type="ECO:0000256" key="8">
    <source>
        <dbReference type="ARBA" id="ARBA00022801"/>
    </source>
</evidence>
<comment type="subcellular location">
    <subcellularLocation>
        <location evidence="1">Nucleus</location>
        <location evidence="1">Nucleolus</location>
    </subcellularLocation>
</comment>
<dbReference type="EC" id="4.2.99.18" evidence="5"/>
<dbReference type="Pfam" id="PF05903">
    <property type="entry name" value="Peptidase_C97"/>
    <property type="match status" value="1"/>
</dbReference>
<feature type="region of interest" description="Disordered" evidence="15">
    <location>
        <begin position="1"/>
        <end position="149"/>
    </location>
</feature>
<evidence type="ECO:0000256" key="7">
    <source>
        <dbReference type="ARBA" id="ARBA00022763"/>
    </source>
</evidence>
<dbReference type="InterPro" id="IPR053939">
    <property type="entry name" value="UTP25_C"/>
</dbReference>
<feature type="compositionally biased region" description="Basic and acidic residues" evidence="15">
    <location>
        <begin position="50"/>
        <end position="63"/>
    </location>
</feature>
<dbReference type="Gene3D" id="1.10.340.30">
    <property type="entry name" value="Hypothetical protein, domain 2"/>
    <property type="match status" value="1"/>
</dbReference>
<evidence type="ECO:0000256" key="6">
    <source>
        <dbReference type="ARBA" id="ARBA00022670"/>
    </source>
</evidence>
<proteinExistence type="inferred from homology"/>
<keyword evidence="6" id="KW-0645">Protease</keyword>
<evidence type="ECO:0000256" key="9">
    <source>
        <dbReference type="ARBA" id="ARBA00023204"/>
    </source>
</evidence>
<dbReference type="GO" id="GO:0034511">
    <property type="term" value="F:U3 snoRNA binding"/>
    <property type="evidence" value="ECO:0007669"/>
    <property type="project" value="InterPro"/>
</dbReference>
<evidence type="ECO:0000256" key="4">
    <source>
        <dbReference type="ARBA" id="ARBA00010679"/>
    </source>
</evidence>
<dbReference type="Pfam" id="PF07934">
    <property type="entry name" value="OGG_N"/>
    <property type="match status" value="1"/>
</dbReference>
<comment type="catalytic activity">
    <reaction evidence="14">
        <text>2'-deoxyribonucleotide-(2'-deoxyribose 5'-phosphate)-2'-deoxyribonucleotide-DNA = a 3'-end 2'-deoxyribonucleotide-(2,3-dehydro-2,3-deoxyribose 5'-phosphate)-DNA + a 5'-end 5'-phospho-2'-deoxyribonucleoside-DNA + H(+)</text>
        <dbReference type="Rhea" id="RHEA:66592"/>
        <dbReference type="Rhea" id="RHEA-COMP:13180"/>
        <dbReference type="Rhea" id="RHEA-COMP:16897"/>
        <dbReference type="Rhea" id="RHEA-COMP:17067"/>
        <dbReference type="ChEBI" id="CHEBI:15378"/>
        <dbReference type="ChEBI" id="CHEBI:136412"/>
        <dbReference type="ChEBI" id="CHEBI:157695"/>
        <dbReference type="ChEBI" id="CHEBI:167181"/>
        <dbReference type="EC" id="4.2.99.18"/>
    </reaction>
</comment>
<evidence type="ECO:0000256" key="5">
    <source>
        <dbReference type="ARBA" id="ARBA00012720"/>
    </source>
</evidence>
<dbReference type="Proteomes" id="UP001178507">
    <property type="component" value="Unassembled WGS sequence"/>
</dbReference>
<keyword evidence="18" id="KW-1185">Reference proteome</keyword>
<evidence type="ECO:0000256" key="11">
    <source>
        <dbReference type="ARBA" id="ARBA00023242"/>
    </source>
</evidence>
<keyword evidence="7" id="KW-0227">DNA damage</keyword>
<gene>
    <name evidence="17" type="ORF">EVOR1521_LOCUS27557</name>
</gene>
<feature type="region of interest" description="Disordered" evidence="15">
    <location>
        <begin position="527"/>
        <end position="550"/>
    </location>
</feature>
<dbReference type="Pfam" id="PF22916">
    <property type="entry name" value="UTP25_NTPase-like"/>
    <property type="match status" value="1"/>
</dbReference>
<dbReference type="InterPro" id="IPR003265">
    <property type="entry name" value="HhH-GPD_domain"/>
</dbReference>
<dbReference type="InterPro" id="IPR011257">
    <property type="entry name" value="DNA_glycosylase"/>
</dbReference>
<evidence type="ECO:0000256" key="10">
    <source>
        <dbReference type="ARBA" id="ARBA00023239"/>
    </source>
</evidence>
<evidence type="ECO:0000313" key="17">
    <source>
        <dbReference type="EMBL" id="CAJ1405311.1"/>
    </source>
</evidence>
<dbReference type="PROSITE" id="PS51858">
    <property type="entry name" value="PPPDE"/>
    <property type="match status" value="1"/>
</dbReference>
<dbReference type="SUPFAM" id="SSF55945">
    <property type="entry name" value="TATA-box binding protein-like"/>
    <property type="match status" value="1"/>
</dbReference>
<dbReference type="GO" id="GO:0006284">
    <property type="term" value="P:base-excision repair"/>
    <property type="evidence" value="ECO:0007669"/>
    <property type="project" value="InterPro"/>
</dbReference>
<protein>
    <recommendedName>
        <fullName evidence="5">DNA-(apurinic or apyrimidinic site) lyase</fullName>
        <ecNumber evidence="5">4.2.99.18</ecNumber>
    </recommendedName>
</protein>
<sequence>MKRKGKGRGKGSRKKRRREAGDGEEEDPRAKRGKEKAKAKEAAKAAAEAARLREEQEAEEARKRAAARRAKPGFSQLLQAFGVAEDPPTPSEEDEDGSEGEEAAEGAVPGPEMQDQAEGEEEEPFEDDEDPEEESEEEKDAEPEEERAFWGRAQCQSSGLDFFERFWEDPPLPLHGPGSARTTGSSRLSLPGLARCEAHGCEMEALMKLMESKGKAKLPEALLKPWCHFRLAAGLRKAFENLLEALKDQPDITIGPAEGAFFACLHAYLDVSFPQHSHLNARALRVLSALHIVDHLLKVRGEDQAKDQKPEGEVQMDQGFTRARVLILCPFRSACYDFVKLLLALMPPKKQVANLQRFEEEFGPDGEILADKPPDYQHLFGGNSDDRFRIGLTLLKKGVKLYAPFHNAEILICSPLGLRQITGAEGERRREFDFLSSIEVCIVDRADVLHMQNWEHLQEVMQVVNCKPQGLGSIDISRLRPQFAENRGREFRQTVVTSCGQFLDAEALFKLSSAAEGPPAKGASLAARLRAPQLGRSKRGGRSLDLNEEQEDIDAGMSLDMLKSAQKASKAPKASQGLRGLAKLAALPEGQPLRQAIALGISRQFFLHTPCGPLSEQSDRLFEAFESRYWRPLGSSLEGLLLVATTYYNFLRLRRFLREEGASFGSIFEYSSNQALSRARFKFFHGEQKMLLVTERFLWYRRYRLRGANYVLFFGVPQTPEIYEEMLSGVRVPSTCNSMCLYTQHDAFALERVVGHERVKSMLTSAPGKVFVAASEGRLKCQAQREVVKAKLCAAAPTVDVAALEAAEELEEEVCLASTLAPGQSFAWKRIREDAWLGTLGGSALLLQQSTSNLRPRWRTLAGPAVTAQQLRCFFGLEAGAPALGTLHATWGKSCPRLAEVARCLPWLRVLQQDLAETVVGFICSQNNNVSRICLLMDRLRARYGRLLCRLRLPTSVHAAGGLQHEKEFHQCPALYAFPDLEVLAAVPAQTLRKLGLGYRAAYLRGAAKKLLEQDCSLLKWLEACREPEHIDPFPAEEPEQLRARRLEIRRQLCLLPGVGSKVADCIALFALRQHGAVPVDVHVWRIVTRDYEPELREAKSLTPPVYERVGEAFRRRFGAFAGWAHSLLFGAEFGELRRRLPPEMLKDMDDFREEVKQQKAKRKRERSNGQEVASPKVASPKVAPKRSPKQAGAPRIQERSVCGQYEGPEAPSDEEKRERRADRTCNLMNSRGYALLLPSRCNEPSLSPRGALVEPVTLHVYSVSGSETVRKVNRVLGKLRTGAFHTAVEVYGQEWSYGYTEKGSGVFCCNPKECDAHIYLYSVPMGHTSLSQQTILALMGRLAREWQGEDYDILRCNCCHFSNELLRRLGLGSMPKQFLSLASTGAALGDKAATLGDKAATLGALPRAALEAALRGEHRG</sequence>
<dbReference type="InterPro" id="IPR042266">
    <property type="entry name" value="PPPDE_sf"/>
</dbReference>
<evidence type="ECO:0000256" key="13">
    <source>
        <dbReference type="ARBA" id="ARBA00023295"/>
    </source>
</evidence>
<name>A0AA36JGP2_9DINO</name>
<evidence type="ECO:0000256" key="15">
    <source>
        <dbReference type="SAM" id="MobiDB-lite"/>
    </source>
</evidence>
<evidence type="ECO:0000313" key="18">
    <source>
        <dbReference type="Proteomes" id="UP001178507"/>
    </source>
</evidence>
<dbReference type="SMART" id="SM00478">
    <property type="entry name" value="ENDO3c"/>
    <property type="match status" value="1"/>
</dbReference>
<evidence type="ECO:0000259" key="16">
    <source>
        <dbReference type="PROSITE" id="PS51858"/>
    </source>
</evidence>
<evidence type="ECO:0000256" key="2">
    <source>
        <dbReference type="ARBA" id="ARBA00008140"/>
    </source>
</evidence>
<dbReference type="PANTHER" id="PTHR12933">
    <property type="entry name" value="ORF PROTEIN-RELATED"/>
    <property type="match status" value="1"/>
</dbReference>
<dbReference type="FunFam" id="1.10.1670.10:FF:000005">
    <property type="entry name" value="N-glycosylase/DNA lyase OGG1"/>
    <property type="match status" value="1"/>
</dbReference>
<comment type="similarity">
    <text evidence="4">Belongs to the type-1 OGG1 family.</text>
</comment>
<dbReference type="InterPro" id="IPR012904">
    <property type="entry name" value="OGG_N"/>
</dbReference>
<evidence type="ECO:0000256" key="1">
    <source>
        <dbReference type="ARBA" id="ARBA00004604"/>
    </source>
</evidence>
<dbReference type="Gene3D" id="3.30.310.40">
    <property type="match status" value="1"/>
</dbReference>
<accession>A0AA36JGP2</accession>
<evidence type="ECO:0000256" key="14">
    <source>
        <dbReference type="ARBA" id="ARBA00044632"/>
    </source>
</evidence>
<dbReference type="GO" id="GO:0008534">
    <property type="term" value="F:oxidized purine nucleobase lesion DNA N-glycosylase activity"/>
    <property type="evidence" value="ECO:0007669"/>
    <property type="project" value="InterPro"/>
</dbReference>
<dbReference type="EMBL" id="CAUJNA010003579">
    <property type="protein sequence ID" value="CAJ1405311.1"/>
    <property type="molecule type" value="Genomic_DNA"/>
</dbReference>
<keyword evidence="10" id="KW-0456">Lyase</keyword>
<dbReference type="InterPro" id="IPR023170">
    <property type="entry name" value="HhH_base_excis_C"/>
</dbReference>
<feature type="domain" description="PPPDE" evidence="16">
    <location>
        <begin position="1255"/>
        <end position="1394"/>
    </location>
</feature>
<dbReference type="PANTHER" id="PTHR12933:SF0">
    <property type="entry name" value="U3 SMALL NUCLEOLAR RNA-ASSOCIATED PROTEIN 25 HOMOLOG"/>
    <property type="match status" value="1"/>
</dbReference>
<feature type="compositionally biased region" description="Acidic residues" evidence="15">
    <location>
        <begin position="91"/>
        <end position="104"/>
    </location>
</feature>
<comment type="caution">
    <text evidence="17">The sequence shown here is derived from an EMBL/GenBank/DDBJ whole genome shotgun (WGS) entry which is preliminary data.</text>
</comment>
<dbReference type="GO" id="GO:0019843">
    <property type="term" value="F:rRNA binding"/>
    <property type="evidence" value="ECO:0007669"/>
    <property type="project" value="TreeGrafter"/>
</dbReference>
<dbReference type="GO" id="GO:0032040">
    <property type="term" value="C:small-subunit processome"/>
    <property type="evidence" value="ECO:0007669"/>
    <property type="project" value="TreeGrafter"/>
</dbReference>
<reference evidence="17" key="1">
    <citation type="submission" date="2023-08" db="EMBL/GenBank/DDBJ databases">
        <authorList>
            <person name="Chen Y."/>
            <person name="Shah S."/>
            <person name="Dougan E. K."/>
            <person name="Thang M."/>
            <person name="Chan C."/>
        </authorList>
    </citation>
    <scope>NUCLEOTIDE SEQUENCE</scope>
</reference>
<dbReference type="InterPro" id="IPR010678">
    <property type="entry name" value="UTP25"/>
</dbReference>
<evidence type="ECO:0000256" key="3">
    <source>
        <dbReference type="ARBA" id="ARBA00009223"/>
    </source>
</evidence>
<dbReference type="GO" id="GO:0000462">
    <property type="term" value="P:maturation of SSU-rRNA from tricistronic rRNA transcript (SSU-rRNA, 5.8S rRNA, LSU-rRNA)"/>
    <property type="evidence" value="ECO:0007669"/>
    <property type="project" value="TreeGrafter"/>
</dbReference>
<comment type="similarity">
    <text evidence="2">Belongs to the DeSI family.</text>
</comment>
<dbReference type="Gene3D" id="1.10.1670.10">
    <property type="entry name" value="Helix-hairpin-Helix base-excision DNA repair enzymes (C-terminal)"/>
    <property type="match status" value="1"/>
</dbReference>
<dbReference type="Pfam" id="PF00730">
    <property type="entry name" value="HhH-GPD"/>
    <property type="match status" value="1"/>
</dbReference>
<dbReference type="GO" id="GO:0140078">
    <property type="term" value="F:class I DNA-(apurinic or apyrimidinic site) endonuclease activity"/>
    <property type="evidence" value="ECO:0007669"/>
    <property type="project" value="UniProtKB-EC"/>
</dbReference>
<dbReference type="GO" id="GO:0008233">
    <property type="term" value="F:peptidase activity"/>
    <property type="evidence" value="ECO:0007669"/>
    <property type="project" value="UniProtKB-KW"/>
</dbReference>
<dbReference type="InterPro" id="IPR008580">
    <property type="entry name" value="PPPDE_dom"/>
</dbReference>